<dbReference type="EMBL" id="JAIQCJ010002068">
    <property type="protein sequence ID" value="KAJ8784178.1"/>
    <property type="molecule type" value="Genomic_DNA"/>
</dbReference>
<keyword evidence="3" id="KW-1185">Reference proteome</keyword>
<feature type="region of interest" description="Disordered" evidence="1">
    <location>
        <begin position="167"/>
        <end position="216"/>
    </location>
</feature>
<sequence length="216" mass="23905">MRRSRTALSFPLNESVWESADSGLAPMNPLGSGVIRRCFSGTPLLPPLSSRLGTTGDLEPSACVVFNIEAGGNEQSHSLAAGSPTLSPCFYLLPPQHRRRGQLLHPRLWPDPGSDTSLLGTAPAPCSLPAPRLGRMETPGVQEGVEAPRELNRARSCQGIARAPKHLWRQPRHPIRIQRRFHSDPDKSVGRRERDLSPRPALEKSRRSWPSSFHRR</sequence>
<protein>
    <submittedName>
        <fullName evidence="2">Uncharacterized protein</fullName>
    </submittedName>
</protein>
<evidence type="ECO:0000256" key="1">
    <source>
        <dbReference type="SAM" id="MobiDB-lite"/>
    </source>
</evidence>
<dbReference type="AlphaFoldDB" id="A0AB34GXQ3"/>
<accession>A0AB34GXQ3</accession>
<proteinExistence type="predicted"/>
<feature type="compositionally biased region" description="Basic and acidic residues" evidence="1">
    <location>
        <begin position="181"/>
        <end position="206"/>
    </location>
</feature>
<name>A0AB34GXQ3_ESCRO</name>
<reference evidence="2 3" key="1">
    <citation type="submission" date="2022-11" db="EMBL/GenBank/DDBJ databases">
        <title>Whole genome sequence of Eschrichtius robustus ER-17-0199.</title>
        <authorList>
            <person name="Bruniche-Olsen A."/>
            <person name="Black A.N."/>
            <person name="Fields C.J."/>
            <person name="Walden K."/>
            <person name="Dewoody J.A."/>
        </authorList>
    </citation>
    <scope>NUCLEOTIDE SEQUENCE [LARGE SCALE GENOMIC DNA]</scope>
    <source>
        <strain evidence="2">ER-17-0199</strain>
        <tissue evidence="2">Blubber</tissue>
    </source>
</reference>
<evidence type="ECO:0000313" key="2">
    <source>
        <dbReference type="EMBL" id="KAJ8784178.1"/>
    </source>
</evidence>
<feature type="compositionally biased region" description="Basic residues" evidence="1">
    <location>
        <begin position="167"/>
        <end position="180"/>
    </location>
</feature>
<organism evidence="2 3">
    <name type="scientific">Eschrichtius robustus</name>
    <name type="common">California gray whale</name>
    <name type="synonym">Eschrichtius gibbosus</name>
    <dbReference type="NCBI Taxonomy" id="9764"/>
    <lineage>
        <taxon>Eukaryota</taxon>
        <taxon>Metazoa</taxon>
        <taxon>Chordata</taxon>
        <taxon>Craniata</taxon>
        <taxon>Vertebrata</taxon>
        <taxon>Euteleostomi</taxon>
        <taxon>Mammalia</taxon>
        <taxon>Eutheria</taxon>
        <taxon>Laurasiatheria</taxon>
        <taxon>Artiodactyla</taxon>
        <taxon>Whippomorpha</taxon>
        <taxon>Cetacea</taxon>
        <taxon>Mysticeti</taxon>
        <taxon>Eschrichtiidae</taxon>
        <taxon>Eschrichtius</taxon>
    </lineage>
</organism>
<dbReference type="Proteomes" id="UP001159641">
    <property type="component" value="Unassembled WGS sequence"/>
</dbReference>
<comment type="caution">
    <text evidence="2">The sequence shown here is derived from an EMBL/GenBank/DDBJ whole genome shotgun (WGS) entry which is preliminary data.</text>
</comment>
<gene>
    <name evidence="2" type="ORF">J1605_008508</name>
</gene>
<evidence type="ECO:0000313" key="3">
    <source>
        <dbReference type="Proteomes" id="UP001159641"/>
    </source>
</evidence>